<gene>
    <name evidence="2" type="ORF">GCM10023175_66000</name>
</gene>
<dbReference type="GO" id="GO:0016787">
    <property type="term" value="F:hydrolase activity"/>
    <property type="evidence" value="ECO:0007669"/>
    <property type="project" value="UniProtKB-KW"/>
</dbReference>
<dbReference type="PANTHER" id="PTHR43433">
    <property type="entry name" value="HYDROLASE, ALPHA/BETA FOLD FAMILY PROTEIN"/>
    <property type="match status" value="1"/>
</dbReference>
<dbReference type="SUPFAM" id="SSF53474">
    <property type="entry name" value="alpha/beta-Hydrolases"/>
    <property type="match status" value="1"/>
</dbReference>
<accession>A0ABP8S3W3</accession>
<proteinExistence type="predicted"/>
<name>A0ABP8S3W3_9PSEU</name>
<dbReference type="EMBL" id="BAABGT010000116">
    <property type="protein sequence ID" value="GAA4558934.1"/>
    <property type="molecule type" value="Genomic_DNA"/>
</dbReference>
<dbReference type="PRINTS" id="PR00111">
    <property type="entry name" value="ABHYDROLASE"/>
</dbReference>
<dbReference type="RefSeq" id="WP_345427042.1">
    <property type="nucleotide sequence ID" value="NZ_BAABGT010000116.1"/>
</dbReference>
<dbReference type="InterPro" id="IPR050471">
    <property type="entry name" value="AB_hydrolase"/>
</dbReference>
<sequence>MSAPPATPTQLTAPNLTLEAAGGTTYAYRRFGNTGCAVPPVLFLQHFRGNLDNWDPALVDAVAAEREVVLLDNAGVGGSSGTTPRTVAAMAHDALAFADAAGLRQVDVLGFSLGGFVAQELTLVRPRLVRRLVLAGTGPEGGQGMHGFTAEVHASATRDEPTGEDLLHLFFERTPSSVAKGWEFVERIFARDADRDQPVSLATRDAQLDAITAWGVPDPVRLNRLAGITQPVLVANGDNDVMVPTPNSGLLARHLPNARLSIYPGAGHGFLFQYPAEFAAEVNGFLG</sequence>
<evidence type="ECO:0000259" key="1">
    <source>
        <dbReference type="Pfam" id="PF00561"/>
    </source>
</evidence>
<organism evidence="2 3">
    <name type="scientific">Pseudonocardia xishanensis</name>
    <dbReference type="NCBI Taxonomy" id="630995"/>
    <lineage>
        <taxon>Bacteria</taxon>
        <taxon>Bacillati</taxon>
        <taxon>Actinomycetota</taxon>
        <taxon>Actinomycetes</taxon>
        <taxon>Pseudonocardiales</taxon>
        <taxon>Pseudonocardiaceae</taxon>
        <taxon>Pseudonocardia</taxon>
    </lineage>
</organism>
<evidence type="ECO:0000313" key="2">
    <source>
        <dbReference type="EMBL" id="GAA4558934.1"/>
    </source>
</evidence>
<dbReference type="InterPro" id="IPR029058">
    <property type="entry name" value="AB_hydrolase_fold"/>
</dbReference>
<evidence type="ECO:0000313" key="3">
    <source>
        <dbReference type="Proteomes" id="UP001501598"/>
    </source>
</evidence>
<comment type="caution">
    <text evidence="2">The sequence shown here is derived from an EMBL/GenBank/DDBJ whole genome shotgun (WGS) entry which is preliminary data.</text>
</comment>
<dbReference type="Gene3D" id="3.40.50.1820">
    <property type="entry name" value="alpha/beta hydrolase"/>
    <property type="match status" value="1"/>
</dbReference>
<dbReference type="Proteomes" id="UP001501598">
    <property type="component" value="Unassembled WGS sequence"/>
</dbReference>
<dbReference type="PANTHER" id="PTHR43433:SF10">
    <property type="entry name" value="AB HYDROLASE-1 DOMAIN-CONTAINING PROTEIN"/>
    <property type="match status" value="1"/>
</dbReference>
<dbReference type="Pfam" id="PF00561">
    <property type="entry name" value="Abhydrolase_1"/>
    <property type="match status" value="1"/>
</dbReference>
<keyword evidence="3" id="KW-1185">Reference proteome</keyword>
<protein>
    <submittedName>
        <fullName evidence="2">Alpha/beta hydrolase</fullName>
    </submittedName>
</protein>
<feature type="domain" description="AB hydrolase-1" evidence="1">
    <location>
        <begin position="39"/>
        <end position="272"/>
    </location>
</feature>
<reference evidence="3" key="1">
    <citation type="journal article" date="2019" name="Int. J. Syst. Evol. Microbiol.">
        <title>The Global Catalogue of Microorganisms (GCM) 10K type strain sequencing project: providing services to taxonomists for standard genome sequencing and annotation.</title>
        <authorList>
            <consortium name="The Broad Institute Genomics Platform"/>
            <consortium name="The Broad Institute Genome Sequencing Center for Infectious Disease"/>
            <person name="Wu L."/>
            <person name="Ma J."/>
        </authorList>
    </citation>
    <scope>NUCLEOTIDE SEQUENCE [LARGE SCALE GENOMIC DNA]</scope>
    <source>
        <strain evidence="3">JCM 17906</strain>
    </source>
</reference>
<keyword evidence="2" id="KW-0378">Hydrolase</keyword>
<dbReference type="InterPro" id="IPR000073">
    <property type="entry name" value="AB_hydrolase_1"/>
</dbReference>